<dbReference type="Proteomes" id="UP000190776">
    <property type="component" value="Unassembled WGS sequence"/>
</dbReference>
<dbReference type="PANTHER" id="PTHR46865:SF2">
    <property type="entry name" value="MONOOXYGENASE"/>
    <property type="match status" value="1"/>
</dbReference>
<gene>
    <name evidence="5" type="ORF">BK809_0004275</name>
</gene>
<dbReference type="SUPFAM" id="SSF51905">
    <property type="entry name" value="FAD/NAD(P)-binding domain"/>
    <property type="match status" value="1"/>
</dbReference>
<feature type="domain" description="FAD-binding" evidence="4">
    <location>
        <begin position="11"/>
        <end position="361"/>
    </location>
</feature>
<organism evidence="5 6">
    <name type="scientific">Diplodia seriata</name>
    <dbReference type="NCBI Taxonomy" id="420778"/>
    <lineage>
        <taxon>Eukaryota</taxon>
        <taxon>Fungi</taxon>
        <taxon>Dikarya</taxon>
        <taxon>Ascomycota</taxon>
        <taxon>Pezizomycotina</taxon>
        <taxon>Dothideomycetes</taxon>
        <taxon>Dothideomycetes incertae sedis</taxon>
        <taxon>Botryosphaeriales</taxon>
        <taxon>Botryosphaeriaceae</taxon>
        <taxon>Diplodia</taxon>
    </lineage>
</organism>
<evidence type="ECO:0000313" key="6">
    <source>
        <dbReference type="Proteomes" id="UP000190776"/>
    </source>
</evidence>
<dbReference type="EMBL" id="MSZU01000084">
    <property type="protein sequence ID" value="OMP85604.1"/>
    <property type="molecule type" value="Genomic_DNA"/>
</dbReference>
<keyword evidence="2" id="KW-0274">FAD</keyword>
<dbReference type="PRINTS" id="PR00420">
    <property type="entry name" value="RNGMNOXGNASE"/>
</dbReference>
<dbReference type="AlphaFoldDB" id="A0A1S8BDQ3"/>
<evidence type="ECO:0000313" key="5">
    <source>
        <dbReference type="EMBL" id="OMP85604.1"/>
    </source>
</evidence>
<proteinExistence type="predicted"/>
<dbReference type="PANTHER" id="PTHR46865">
    <property type="entry name" value="OXIDOREDUCTASE-RELATED"/>
    <property type="match status" value="1"/>
</dbReference>
<evidence type="ECO:0000256" key="3">
    <source>
        <dbReference type="ARBA" id="ARBA00023002"/>
    </source>
</evidence>
<dbReference type="STRING" id="420778.A0A1S8BDQ3"/>
<keyword evidence="3" id="KW-0560">Oxidoreductase</keyword>
<accession>A0A1S8BDQ3</accession>
<evidence type="ECO:0000256" key="1">
    <source>
        <dbReference type="ARBA" id="ARBA00022630"/>
    </source>
</evidence>
<dbReference type="GO" id="GO:0016491">
    <property type="term" value="F:oxidoreductase activity"/>
    <property type="evidence" value="ECO:0007669"/>
    <property type="project" value="UniProtKB-KW"/>
</dbReference>
<reference evidence="5 6" key="1">
    <citation type="submission" date="2017-01" db="EMBL/GenBank/DDBJ databases">
        <title>Draft genome sequence of Diplodia seriata F98.1, a fungal species involved in grapevine trunk diseases.</title>
        <authorList>
            <person name="Robert-Siegwald G."/>
            <person name="Vallet J."/>
            <person name="Abou-Mansour E."/>
            <person name="Xu J."/>
            <person name="Rey P."/>
            <person name="Bertsch C."/>
            <person name="Rego C."/>
            <person name="Larignon P."/>
            <person name="Fontaine F."/>
            <person name="Lebrun M.-H."/>
        </authorList>
    </citation>
    <scope>NUCLEOTIDE SEQUENCE [LARGE SCALE GENOMIC DNA]</scope>
    <source>
        <strain evidence="5 6">F98.1</strain>
    </source>
</reference>
<dbReference type="Gene3D" id="3.50.50.60">
    <property type="entry name" value="FAD/NAD(P)-binding domain"/>
    <property type="match status" value="1"/>
</dbReference>
<dbReference type="InterPro" id="IPR036188">
    <property type="entry name" value="FAD/NAD-bd_sf"/>
</dbReference>
<comment type="caution">
    <text evidence="5">The sequence shown here is derived from an EMBL/GenBank/DDBJ whole genome shotgun (WGS) entry which is preliminary data.</text>
</comment>
<evidence type="ECO:0000259" key="4">
    <source>
        <dbReference type="Pfam" id="PF01494"/>
    </source>
</evidence>
<protein>
    <recommendedName>
        <fullName evidence="4">FAD-binding domain-containing protein</fullName>
    </recommendedName>
</protein>
<dbReference type="InterPro" id="IPR002938">
    <property type="entry name" value="FAD-bd"/>
</dbReference>
<sequence length="419" mass="45248">MASSTAQPQHILIAGGGIAGPVLAFWLRRAGIGCTVVERSPEPRVTGQQVDIRGEALEIVRMMGLEDAVRRATVQEAGMVIVDAAGRHVAEFGAQDGKEGSKTFTADVEILRGELARVFLEATQGDAGGVEYIWGNSIAGITEVDDGVVVRFAKELGEEGGPQERKFDLVVAADGMNSKTRRLAFDDADALKDLGQYMAYFTISPAPGDTRWASWYNAPGGRLVFVRPDVDRKRAGAYLAICNSDVPRNYLQLSVPEQKAMWDGLFKDAGGQDIERVVRGMHASDDFYMQQIAQVKMPRSSWTKGRVALLGDAGYCPSPITGKGTSLAIIGAYVLAGELKTHGADYAAALAGYERLMRPVVEKGQKIGWGAPQIANPQTQWGISILNGFVGAVSWSGLANWFQGFMLSDKLIDLPQYDM</sequence>
<dbReference type="Pfam" id="PF01494">
    <property type="entry name" value="FAD_binding_3"/>
    <property type="match status" value="1"/>
</dbReference>
<keyword evidence="1" id="KW-0285">Flavoprotein</keyword>
<dbReference type="Gene3D" id="3.30.9.10">
    <property type="entry name" value="D-Amino Acid Oxidase, subunit A, domain 2"/>
    <property type="match status" value="1"/>
</dbReference>
<dbReference type="GO" id="GO:0071949">
    <property type="term" value="F:FAD binding"/>
    <property type="evidence" value="ECO:0007669"/>
    <property type="project" value="InterPro"/>
</dbReference>
<dbReference type="InterPro" id="IPR051704">
    <property type="entry name" value="FAD_aromatic-hydroxylase"/>
</dbReference>
<evidence type="ECO:0000256" key="2">
    <source>
        <dbReference type="ARBA" id="ARBA00022827"/>
    </source>
</evidence>
<name>A0A1S8BDQ3_9PEZI</name>
<dbReference type="OrthoDB" id="655030at2759"/>